<protein>
    <submittedName>
        <fullName evidence="2">Uncharacterized protein</fullName>
    </submittedName>
</protein>
<evidence type="ECO:0000256" key="1">
    <source>
        <dbReference type="SAM" id="MobiDB-lite"/>
    </source>
</evidence>
<name>A0A3B0TCB3_9ZZZZ</name>
<dbReference type="EMBL" id="UOEM01000026">
    <property type="protein sequence ID" value="VAW11027.1"/>
    <property type="molecule type" value="Genomic_DNA"/>
</dbReference>
<proteinExistence type="predicted"/>
<gene>
    <name evidence="2" type="ORF">MNBD_ALPHA09-1036</name>
</gene>
<feature type="region of interest" description="Disordered" evidence="1">
    <location>
        <begin position="1"/>
        <end position="23"/>
    </location>
</feature>
<accession>A0A3B0TCB3</accession>
<dbReference type="AlphaFoldDB" id="A0A3B0TCB3"/>
<sequence>MEGGDFLELSGDARDENPLDNDYLSNKHHQGDWKFIPLVTKELELNCSIDVLFLRPDRPVDVVWGGDIDSRIKTLIDSLKVPDVNDGYNEIKPDSSDPRLFCLLEDDNLVTELRIRTDQLLEPLSSNEEKTGTFLVITVDISPYNATWSNVGFS</sequence>
<evidence type="ECO:0000313" key="2">
    <source>
        <dbReference type="EMBL" id="VAW11027.1"/>
    </source>
</evidence>
<reference evidence="2" key="1">
    <citation type="submission" date="2018-06" db="EMBL/GenBank/DDBJ databases">
        <authorList>
            <person name="Zhirakovskaya E."/>
        </authorList>
    </citation>
    <scope>NUCLEOTIDE SEQUENCE</scope>
</reference>
<organism evidence="2">
    <name type="scientific">hydrothermal vent metagenome</name>
    <dbReference type="NCBI Taxonomy" id="652676"/>
    <lineage>
        <taxon>unclassified sequences</taxon>
        <taxon>metagenomes</taxon>
        <taxon>ecological metagenomes</taxon>
    </lineage>
</organism>